<accession>A0A1I6B911</accession>
<evidence type="ECO:0000259" key="4">
    <source>
        <dbReference type="PROSITE" id="PS01124"/>
    </source>
</evidence>
<reference evidence="6" key="1">
    <citation type="submission" date="2016-10" db="EMBL/GenBank/DDBJ databases">
        <authorList>
            <person name="Varghese N."/>
            <person name="Submissions S."/>
        </authorList>
    </citation>
    <scope>NUCLEOTIDE SEQUENCE [LARGE SCALE GENOMIC DNA]</scope>
    <source>
        <strain evidence="6">DSM 44637</strain>
    </source>
</reference>
<feature type="domain" description="HTH araC/xylS-type" evidence="4">
    <location>
        <begin position="175"/>
        <end position="273"/>
    </location>
</feature>
<dbReference type="PANTHER" id="PTHR43280:SF32">
    <property type="entry name" value="TRANSCRIPTIONAL REGULATORY PROTEIN"/>
    <property type="match status" value="1"/>
</dbReference>
<name>A0A1I6B911_9PSEU</name>
<dbReference type="PANTHER" id="PTHR43280">
    <property type="entry name" value="ARAC-FAMILY TRANSCRIPTIONAL REGULATOR"/>
    <property type="match status" value="1"/>
</dbReference>
<evidence type="ECO:0000256" key="1">
    <source>
        <dbReference type="ARBA" id="ARBA00023015"/>
    </source>
</evidence>
<dbReference type="SMART" id="SM00342">
    <property type="entry name" value="HTH_ARAC"/>
    <property type="match status" value="1"/>
</dbReference>
<dbReference type="SUPFAM" id="SSF46689">
    <property type="entry name" value="Homeodomain-like"/>
    <property type="match status" value="1"/>
</dbReference>
<dbReference type="SUPFAM" id="SSF51182">
    <property type="entry name" value="RmlC-like cupins"/>
    <property type="match status" value="1"/>
</dbReference>
<dbReference type="Gene3D" id="1.10.10.60">
    <property type="entry name" value="Homeodomain-like"/>
    <property type="match status" value="1"/>
</dbReference>
<keyword evidence="3" id="KW-0804">Transcription</keyword>
<dbReference type="Proteomes" id="UP000199137">
    <property type="component" value="Unassembled WGS sequence"/>
</dbReference>
<dbReference type="PROSITE" id="PS01124">
    <property type="entry name" value="HTH_ARAC_FAMILY_2"/>
    <property type="match status" value="1"/>
</dbReference>
<gene>
    <name evidence="5" type="ORF">SAMN05421854_12452</name>
</gene>
<dbReference type="InterPro" id="IPR011051">
    <property type="entry name" value="RmlC_Cupin_sf"/>
</dbReference>
<dbReference type="Pfam" id="PF12833">
    <property type="entry name" value="HTH_18"/>
    <property type="match status" value="1"/>
</dbReference>
<evidence type="ECO:0000256" key="3">
    <source>
        <dbReference type="ARBA" id="ARBA00023163"/>
    </source>
</evidence>
<sequence>MDTVIEIRQLVYQPPGESGASVETMSFAKLRRLDRGASERGDFHVLAVVRRGHGAVSIDFARHSLSARSVVWIRPGVVHRWDDLGDLAGDVVLFVPTAPAATPGSRALAAGPGALESWTVAEGQWPLVTAALAHLRGETAAASGAGELLGLVLSALLLRVAPPVAGGESGQELFPRFQVAVEEDFRLHHDIAYYARKLGCSPRTLSRAVRSATGRGGKEYLCERLVLEAKRLLAHDRLGAARCGQRLGFPDAANFSAFFAHQTGVRPGRWQSETLAGRDQRGLRPGRVLSHYETK</sequence>
<dbReference type="AlphaFoldDB" id="A0A1I6B911"/>
<dbReference type="InterPro" id="IPR009057">
    <property type="entry name" value="Homeodomain-like_sf"/>
</dbReference>
<dbReference type="GO" id="GO:0043565">
    <property type="term" value="F:sequence-specific DNA binding"/>
    <property type="evidence" value="ECO:0007669"/>
    <property type="project" value="InterPro"/>
</dbReference>
<organism evidence="5 6">
    <name type="scientific">Amycolatopsis rubida</name>
    <dbReference type="NCBI Taxonomy" id="112413"/>
    <lineage>
        <taxon>Bacteria</taxon>
        <taxon>Bacillati</taxon>
        <taxon>Actinomycetota</taxon>
        <taxon>Actinomycetes</taxon>
        <taxon>Pseudonocardiales</taxon>
        <taxon>Pseudonocardiaceae</taxon>
        <taxon>Amycolatopsis</taxon>
    </lineage>
</organism>
<keyword evidence="1" id="KW-0805">Transcription regulation</keyword>
<dbReference type="EMBL" id="FOWC01000024">
    <property type="protein sequence ID" value="SFQ77433.1"/>
    <property type="molecule type" value="Genomic_DNA"/>
</dbReference>
<evidence type="ECO:0000256" key="2">
    <source>
        <dbReference type="ARBA" id="ARBA00023125"/>
    </source>
</evidence>
<dbReference type="GO" id="GO:0003700">
    <property type="term" value="F:DNA-binding transcription factor activity"/>
    <property type="evidence" value="ECO:0007669"/>
    <property type="project" value="InterPro"/>
</dbReference>
<evidence type="ECO:0000313" key="6">
    <source>
        <dbReference type="Proteomes" id="UP000199137"/>
    </source>
</evidence>
<proteinExistence type="predicted"/>
<dbReference type="STRING" id="112413.SAMN05421854_12452"/>
<dbReference type="RefSeq" id="WP_208865522.1">
    <property type="nucleotide sequence ID" value="NZ_FOWC01000024.1"/>
</dbReference>
<evidence type="ECO:0000313" key="5">
    <source>
        <dbReference type="EMBL" id="SFQ77433.1"/>
    </source>
</evidence>
<keyword evidence="2 5" id="KW-0238">DNA-binding</keyword>
<dbReference type="InterPro" id="IPR018060">
    <property type="entry name" value="HTH_AraC"/>
</dbReference>
<protein>
    <submittedName>
        <fullName evidence="5">AraC-type DNA-binding protein</fullName>
    </submittedName>
</protein>